<dbReference type="Proteomes" id="UP001199260">
    <property type="component" value="Unassembled WGS sequence"/>
</dbReference>
<accession>A0AAW4XZ83</accession>
<keyword evidence="2" id="KW-1185">Reference proteome</keyword>
<comment type="caution">
    <text evidence="1">The sequence shown here is derived from an EMBL/GenBank/DDBJ whole genome shotgun (WGS) entry which is preliminary data.</text>
</comment>
<dbReference type="AlphaFoldDB" id="A0AAW4XZ83"/>
<dbReference type="RefSeq" id="WP_230777638.1">
    <property type="nucleotide sequence ID" value="NZ_JAJNCT010000021.1"/>
</dbReference>
<gene>
    <name evidence="1" type="ORF">LPW39_16470</name>
</gene>
<name>A0AAW4XZ83_9BURK</name>
<reference evidence="1 2" key="1">
    <citation type="submission" date="2021-11" db="EMBL/GenBank/DDBJ databases">
        <title>Genome sequence.</title>
        <authorList>
            <person name="Sun Q."/>
        </authorList>
    </citation>
    <scope>NUCLEOTIDE SEQUENCE [LARGE SCALE GENOMIC DNA]</scope>
    <source>
        <strain evidence="1 2">KCTC 12005</strain>
    </source>
</reference>
<proteinExistence type="predicted"/>
<protein>
    <submittedName>
        <fullName evidence="1">Uncharacterized protein</fullName>
    </submittedName>
</protein>
<evidence type="ECO:0000313" key="2">
    <source>
        <dbReference type="Proteomes" id="UP001199260"/>
    </source>
</evidence>
<dbReference type="EMBL" id="JAJNCT010000021">
    <property type="protein sequence ID" value="MCD2166720.1"/>
    <property type="molecule type" value="Genomic_DNA"/>
</dbReference>
<evidence type="ECO:0000313" key="1">
    <source>
        <dbReference type="EMBL" id="MCD2166720.1"/>
    </source>
</evidence>
<sequence length="84" mass="8951">MRARAKSLSELQVTVVTPDQVKLFKMAYLAGITDAAAIFGADSQWVASDDVANQIERALDQAVASFEDDFLSVSPCDLAPGSDT</sequence>
<organism evidence="1 2">
    <name type="scientific">Comamonas koreensis</name>
    <dbReference type="NCBI Taxonomy" id="160825"/>
    <lineage>
        <taxon>Bacteria</taxon>
        <taxon>Pseudomonadati</taxon>
        <taxon>Pseudomonadota</taxon>
        <taxon>Betaproteobacteria</taxon>
        <taxon>Burkholderiales</taxon>
        <taxon>Comamonadaceae</taxon>
        <taxon>Comamonas</taxon>
    </lineage>
</organism>